<proteinExistence type="predicted"/>
<evidence type="ECO:0000313" key="2">
    <source>
        <dbReference type="Proteomes" id="UP000005365"/>
    </source>
</evidence>
<dbReference type="AlphaFoldDB" id="C6M387"/>
<dbReference type="Proteomes" id="UP000005365">
    <property type="component" value="Unassembled WGS sequence"/>
</dbReference>
<organism evidence="1 2">
    <name type="scientific">Neisseria sicca ATCC 29256</name>
    <dbReference type="NCBI Taxonomy" id="547045"/>
    <lineage>
        <taxon>Bacteria</taxon>
        <taxon>Pseudomonadati</taxon>
        <taxon>Pseudomonadota</taxon>
        <taxon>Betaproteobacteria</taxon>
        <taxon>Neisseriales</taxon>
        <taxon>Neisseriaceae</taxon>
        <taxon>Neisseria</taxon>
    </lineage>
</organism>
<name>C6M387_NEISI</name>
<dbReference type="EMBL" id="ACKO02000004">
    <property type="protein sequence ID" value="EET45351.1"/>
    <property type="molecule type" value="Genomic_DNA"/>
</dbReference>
<protein>
    <submittedName>
        <fullName evidence="1">Uncharacterized protein</fullName>
    </submittedName>
</protein>
<keyword evidence="2" id="KW-1185">Reference proteome</keyword>
<gene>
    <name evidence="1" type="ORF">NEISICOT_00978</name>
</gene>
<accession>C6M387</accession>
<evidence type="ECO:0000313" key="1">
    <source>
        <dbReference type="EMBL" id="EET45351.1"/>
    </source>
</evidence>
<comment type="caution">
    <text evidence="1">The sequence shown here is derived from an EMBL/GenBank/DDBJ whole genome shotgun (WGS) entry which is preliminary data.</text>
</comment>
<sequence>MFYFRCRLKKRQPVKTNLTQGRAETHPIACSRKRSSFDCLSLCFIMIINLVNIKIKFKTAPNLVFRRPLAANQKKRMI</sequence>
<reference evidence="1" key="1">
    <citation type="submission" date="2009-07" db="EMBL/GenBank/DDBJ databases">
        <authorList>
            <person name="Weinstock G."/>
            <person name="Sodergren E."/>
            <person name="Clifton S."/>
            <person name="Fulton L."/>
            <person name="Fulton B."/>
            <person name="Courtney L."/>
            <person name="Fronick C."/>
            <person name="Harrison M."/>
            <person name="Strong C."/>
            <person name="Farmer C."/>
            <person name="Delahaunty K."/>
            <person name="Markovic C."/>
            <person name="Hall O."/>
            <person name="Minx P."/>
            <person name="Tomlinson C."/>
            <person name="Mitreva M."/>
            <person name="Nelson J."/>
            <person name="Hou S."/>
            <person name="Wollam A."/>
            <person name="Pepin K.H."/>
            <person name="Johnson M."/>
            <person name="Bhonagiri V."/>
            <person name="Nash W.E."/>
            <person name="Warren W."/>
            <person name="Chinwalla A."/>
            <person name="Mardis E.R."/>
            <person name="Wilson R.K."/>
        </authorList>
    </citation>
    <scope>NUCLEOTIDE SEQUENCE [LARGE SCALE GENOMIC DNA]</scope>
    <source>
        <strain evidence="1">ATCC 29256</strain>
    </source>
</reference>